<comment type="caution">
    <text evidence="1">The sequence shown here is derived from an EMBL/GenBank/DDBJ whole genome shotgun (WGS) entry which is preliminary data.</text>
</comment>
<protein>
    <submittedName>
        <fullName evidence="1">Uncharacterized protein</fullName>
    </submittedName>
</protein>
<dbReference type="EMBL" id="NNRL01000162">
    <property type="protein sequence ID" value="OYR11547.1"/>
    <property type="molecule type" value="Genomic_DNA"/>
</dbReference>
<proteinExistence type="predicted"/>
<accession>A0A256F9J3</accession>
<evidence type="ECO:0000313" key="1">
    <source>
        <dbReference type="EMBL" id="OYR11547.1"/>
    </source>
</evidence>
<sequence>MIVDSPDFNANSSCVNPKYFLAVLRRSPKLRAVVVVERVLVIHI</sequence>
<gene>
    <name evidence="1" type="ORF">CEV33_1650</name>
</gene>
<keyword evidence="2" id="KW-1185">Reference proteome</keyword>
<name>A0A256F9J3_9HYPH</name>
<dbReference type="AlphaFoldDB" id="A0A256F9J3"/>
<dbReference type="Proteomes" id="UP000216478">
    <property type="component" value="Unassembled WGS sequence"/>
</dbReference>
<organism evidence="1 2">
    <name type="scientific">Brucella grignonensis</name>
    <dbReference type="NCBI Taxonomy" id="94627"/>
    <lineage>
        <taxon>Bacteria</taxon>
        <taxon>Pseudomonadati</taxon>
        <taxon>Pseudomonadota</taxon>
        <taxon>Alphaproteobacteria</taxon>
        <taxon>Hyphomicrobiales</taxon>
        <taxon>Brucellaceae</taxon>
        <taxon>Brucella/Ochrobactrum group</taxon>
        <taxon>Brucella</taxon>
    </lineage>
</organism>
<reference evidence="1 2" key="1">
    <citation type="submission" date="2017-07" db="EMBL/GenBank/DDBJ databases">
        <title>Phylogenetic study on the rhizospheric bacterium Ochrobactrum sp. A44.</title>
        <authorList>
            <person name="Krzyzanowska D.M."/>
            <person name="Ossowicki A."/>
            <person name="Rajewska M."/>
            <person name="Maciag T."/>
            <person name="Kaczynski Z."/>
            <person name="Czerwicka M."/>
            <person name="Jafra S."/>
        </authorList>
    </citation>
    <scope>NUCLEOTIDE SEQUENCE [LARGE SCALE GENOMIC DNA]</scope>
    <source>
        <strain evidence="1 2">OgA9a</strain>
    </source>
</reference>
<evidence type="ECO:0000313" key="2">
    <source>
        <dbReference type="Proteomes" id="UP000216478"/>
    </source>
</evidence>